<dbReference type="Proteomes" id="UP000281553">
    <property type="component" value="Unassembled WGS sequence"/>
</dbReference>
<reference evidence="1 2" key="1">
    <citation type="submission" date="2018-11" db="EMBL/GenBank/DDBJ databases">
        <authorList>
            <consortium name="Pathogen Informatics"/>
        </authorList>
    </citation>
    <scope>NUCLEOTIDE SEQUENCE [LARGE SCALE GENOMIC DNA]</scope>
</reference>
<protein>
    <submittedName>
        <fullName evidence="1">Uncharacterized protein</fullName>
    </submittedName>
</protein>
<evidence type="ECO:0000313" key="1">
    <source>
        <dbReference type="EMBL" id="VDK39226.1"/>
    </source>
</evidence>
<proteinExistence type="predicted"/>
<keyword evidence="2" id="KW-1185">Reference proteome</keyword>
<sequence>MNLASFDLPSGDSSSGPLRERIAQIGCSLLETISLLTAKFDVKVVRLSGDSEGGGGGGGSSSSSLVGLLMTDTAFRFLAQVACLSSFNENADEGGPFCVLINTDISHLMRHNLGASSCIQPNHSGGGSSHGLENILPVLTKVTGPPTYLLSAYDQSLLPTAESSWFVNGTLPLAWLAQAHRRHRLFVSLDLSRAQVLPGHAGLSFTQLGRVQPSGDFVRLLNSLSRMTLLSNNEIASRVSTAVLSVWPMHRLPGVCYAWLINDFYSNMLVNSR</sequence>
<evidence type="ECO:0000313" key="2">
    <source>
        <dbReference type="Proteomes" id="UP000281553"/>
    </source>
</evidence>
<name>A0A3P6PHC7_DIBLA</name>
<dbReference type="EMBL" id="UYRU01005744">
    <property type="protein sequence ID" value="VDK39226.1"/>
    <property type="molecule type" value="Genomic_DNA"/>
</dbReference>
<dbReference type="AlphaFoldDB" id="A0A3P6PHC7"/>
<accession>A0A3P6PHC7</accession>
<gene>
    <name evidence="1" type="ORF">DILT_LOCUS1012</name>
</gene>
<organism evidence="1 2">
    <name type="scientific">Dibothriocephalus latus</name>
    <name type="common">Fish tapeworm</name>
    <name type="synonym">Diphyllobothrium latum</name>
    <dbReference type="NCBI Taxonomy" id="60516"/>
    <lineage>
        <taxon>Eukaryota</taxon>
        <taxon>Metazoa</taxon>
        <taxon>Spiralia</taxon>
        <taxon>Lophotrochozoa</taxon>
        <taxon>Platyhelminthes</taxon>
        <taxon>Cestoda</taxon>
        <taxon>Eucestoda</taxon>
        <taxon>Diphyllobothriidea</taxon>
        <taxon>Diphyllobothriidae</taxon>
        <taxon>Dibothriocephalus</taxon>
    </lineage>
</organism>